<evidence type="ECO:0000313" key="3">
    <source>
        <dbReference type="Proteomes" id="UP001501237"/>
    </source>
</evidence>
<dbReference type="CDD" id="cd16936">
    <property type="entry name" value="HATPase_RsbW-like"/>
    <property type="match status" value="1"/>
</dbReference>
<dbReference type="InterPro" id="IPR036890">
    <property type="entry name" value="HATPase_C_sf"/>
</dbReference>
<dbReference type="Gene3D" id="3.30.565.10">
    <property type="entry name" value="Histidine kinase-like ATPase, C-terminal domain"/>
    <property type="match status" value="1"/>
</dbReference>
<reference evidence="3" key="1">
    <citation type="journal article" date="2019" name="Int. J. Syst. Evol. Microbiol.">
        <title>The Global Catalogue of Microorganisms (GCM) 10K type strain sequencing project: providing services to taxonomists for standard genome sequencing and annotation.</title>
        <authorList>
            <consortium name="The Broad Institute Genomics Platform"/>
            <consortium name="The Broad Institute Genome Sequencing Center for Infectious Disease"/>
            <person name="Wu L."/>
            <person name="Ma J."/>
        </authorList>
    </citation>
    <scope>NUCLEOTIDE SEQUENCE [LARGE SCALE GENOMIC DNA]</scope>
    <source>
        <strain evidence="3">JCM 9377</strain>
    </source>
</reference>
<organism evidence="2 3">
    <name type="scientific">Actinocorallia longicatena</name>
    <dbReference type="NCBI Taxonomy" id="111803"/>
    <lineage>
        <taxon>Bacteria</taxon>
        <taxon>Bacillati</taxon>
        <taxon>Actinomycetota</taxon>
        <taxon>Actinomycetes</taxon>
        <taxon>Streptosporangiales</taxon>
        <taxon>Thermomonosporaceae</taxon>
        <taxon>Actinocorallia</taxon>
    </lineage>
</organism>
<accession>A0ABP6Q581</accession>
<evidence type="ECO:0000313" key="2">
    <source>
        <dbReference type="EMBL" id="GAA3203724.1"/>
    </source>
</evidence>
<protein>
    <recommendedName>
        <fullName evidence="1">Histidine kinase/HSP90-like ATPase domain-containing protein</fullName>
    </recommendedName>
</protein>
<gene>
    <name evidence="2" type="ORF">GCM10010468_17920</name>
</gene>
<sequence length="91" mass="9471">MAVSELVTNACRHSRSARPGGTVALSAAFTRRDGLTLTVTDQGSDDERGPQINPAGRCEGGLGLGICRAFGHLEIAGDAATGWCVRLRMSV</sequence>
<evidence type="ECO:0000259" key="1">
    <source>
        <dbReference type="Pfam" id="PF13581"/>
    </source>
</evidence>
<dbReference type="EMBL" id="BAAAUV010000004">
    <property type="protein sequence ID" value="GAA3203724.1"/>
    <property type="molecule type" value="Genomic_DNA"/>
</dbReference>
<comment type="caution">
    <text evidence="2">The sequence shown here is derived from an EMBL/GenBank/DDBJ whole genome shotgun (WGS) entry which is preliminary data.</text>
</comment>
<dbReference type="Pfam" id="PF13581">
    <property type="entry name" value="HATPase_c_2"/>
    <property type="match status" value="1"/>
</dbReference>
<dbReference type="SUPFAM" id="SSF55874">
    <property type="entry name" value="ATPase domain of HSP90 chaperone/DNA topoisomerase II/histidine kinase"/>
    <property type="match status" value="1"/>
</dbReference>
<name>A0ABP6Q581_9ACTN</name>
<dbReference type="Proteomes" id="UP001501237">
    <property type="component" value="Unassembled WGS sequence"/>
</dbReference>
<keyword evidence="3" id="KW-1185">Reference proteome</keyword>
<dbReference type="InterPro" id="IPR003594">
    <property type="entry name" value="HATPase_dom"/>
</dbReference>
<proteinExistence type="predicted"/>
<feature type="domain" description="Histidine kinase/HSP90-like ATPase" evidence="1">
    <location>
        <begin position="1"/>
        <end position="87"/>
    </location>
</feature>